<reference evidence="3 4" key="1">
    <citation type="submission" date="2024-10" db="EMBL/GenBank/DDBJ databases">
        <title>Isolation, draft genome sequencing and identification of Phyllobacterium sp. NSA23, isolated from leaf soil.</title>
        <authorList>
            <person name="Akita H."/>
        </authorList>
    </citation>
    <scope>NUCLEOTIDE SEQUENCE [LARGE SCALE GENOMIC DNA]</scope>
    <source>
        <strain evidence="3 4">NSA23</strain>
    </source>
</reference>
<accession>A0ABQ0H1S3</accession>
<gene>
    <name evidence="3" type="ORF">PPNSA23_28170</name>
</gene>
<evidence type="ECO:0000259" key="2">
    <source>
        <dbReference type="Pfam" id="PF07331"/>
    </source>
</evidence>
<evidence type="ECO:0000256" key="1">
    <source>
        <dbReference type="SAM" id="Phobius"/>
    </source>
</evidence>
<keyword evidence="1" id="KW-1133">Transmembrane helix</keyword>
<name>A0ABQ0H1S3_9HYPH</name>
<keyword evidence="4" id="KW-1185">Reference proteome</keyword>
<organism evidence="3 4">
    <name type="scientific">Phyllobacterium phragmitis</name>
    <dbReference type="NCBI Taxonomy" id="2670329"/>
    <lineage>
        <taxon>Bacteria</taxon>
        <taxon>Pseudomonadati</taxon>
        <taxon>Pseudomonadota</taxon>
        <taxon>Alphaproteobacteria</taxon>
        <taxon>Hyphomicrobiales</taxon>
        <taxon>Phyllobacteriaceae</taxon>
        <taxon>Phyllobacterium</taxon>
    </lineage>
</organism>
<sequence length="166" mass="17410">MGRLRGQRREMVGDLLLSGLVAVGAVVLLYGAASLPPPRFDPLGSAALPRALAVLMLIFGAIIAARAVWPRNAPAEEGDAAQDEKPAAAPSPVRGLLIFGALVAYVAALDFAHVSLVPATTAMMAVTGLVLHRADWRTGLLFAGIGLGLSLVLSYVFTHFLYMDFS</sequence>
<keyword evidence="1" id="KW-0472">Membrane</keyword>
<evidence type="ECO:0000313" key="3">
    <source>
        <dbReference type="EMBL" id="GAB1582874.1"/>
    </source>
</evidence>
<feature type="transmembrane region" description="Helical" evidence="1">
    <location>
        <begin position="12"/>
        <end position="31"/>
    </location>
</feature>
<feature type="domain" description="DUF1468" evidence="2">
    <location>
        <begin position="20"/>
        <end position="163"/>
    </location>
</feature>
<comment type="caution">
    <text evidence="3">The sequence shown here is derived from an EMBL/GenBank/DDBJ whole genome shotgun (WGS) entry which is preliminary data.</text>
</comment>
<feature type="transmembrane region" description="Helical" evidence="1">
    <location>
        <begin position="89"/>
        <end position="108"/>
    </location>
</feature>
<proteinExistence type="predicted"/>
<protein>
    <recommendedName>
        <fullName evidence="2">DUF1468 domain-containing protein</fullName>
    </recommendedName>
</protein>
<feature type="transmembrane region" description="Helical" evidence="1">
    <location>
        <begin position="139"/>
        <end position="162"/>
    </location>
</feature>
<evidence type="ECO:0000313" key="4">
    <source>
        <dbReference type="Proteomes" id="UP001628091"/>
    </source>
</evidence>
<keyword evidence="1" id="KW-0812">Transmembrane</keyword>
<dbReference type="Proteomes" id="UP001628091">
    <property type="component" value="Unassembled WGS sequence"/>
</dbReference>
<dbReference type="InterPro" id="IPR009936">
    <property type="entry name" value="DUF1468"/>
</dbReference>
<dbReference type="Pfam" id="PF07331">
    <property type="entry name" value="TctB"/>
    <property type="match status" value="1"/>
</dbReference>
<feature type="transmembrane region" description="Helical" evidence="1">
    <location>
        <begin position="114"/>
        <end position="132"/>
    </location>
</feature>
<feature type="transmembrane region" description="Helical" evidence="1">
    <location>
        <begin position="51"/>
        <end position="69"/>
    </location>
</feature>
<dbReference type="EMBL" id="BAAFZP010000001">
    <property type="protein sequence ID" value="GAB1582874.1"/>
    <property type="molecule type" value="Genomic_DNA"/>
</dbReference>